<proteinExistence type="inferred from homology"/>
<dbReference type="OrthoDB" id="442460at2759"/>
<feature type="compositionally biased region" description="Basic residues" evidence="6">
    <location>
        <begin position="98"/>
        <end position="108"/>
    </location>
</feature>
<dbReference type="RefSeq" id="XP_005840808.1">
    <property type="nucleotide sequence ID" value="XM_005840751.1"/>
</dbReference>
<dbReference type="KEGG" id="gtt:GUITHDRAFT_100795"/>
<dbReference type="GO" id="GO:0016926">
    <property type="term" value="P:protein desumoylation"/>
    <property type="evidence" value="ECO:0007669"/>
    <property type="project" value="TreeGrafter"/>
</dbReference>
<feature type="compositionally biased region" description="Basic and acidic residues" evidence="6">
    <location>
        <begin position="14"/>
        <end position="76"/>
    </location>
</feature>
<dbReference type="Pfam" id="PF02902">
    <property type="entry name" value="Peptidase_C48"/>
    <property type="match status" value="1"/>
</dbReference>
<dbReference type="AlphaFoldDB" id="L1K0E4"/>
<evidence type="ECO:0000256" key="5">
    <source>
        <dbReference type="ARBA" id="ARBA00022801"/>
    </source>
</evidence>
<dbReference type="STRING" id="905079.L1K0E4"/>
<evidence type="ECO:0000313" key="8">
    <source>
        <dbReference type="EMBL" id="EKX53828.1"/>
    </source>
</evidence>
<dbReference type="Gene3D" id="3.30.310.130">
    <property type="entry name" value="Ubiquitin-related"/>
    <property type="match status" value="1"/>
</dbReference>
<dbReference type="Proteomes" id="UP000011087">
    <property type="component" value="Unassembled WGS sequence"/>
</dbReference>
<dbReference type="EMBL" id="JH992969">
    <property type="protein sequence ID" value="EKX53828.1"/>
    <property type="molecule type" value="Genomic_DNA"/>
</dbReference>
<dbReference type="PANTHER" id="PTHR46896:SF3">
    <property type="entry name" value="FI06413P-RELATED"/>
    <property type="match status" value="1"/>
</dbReference>
<feature type="compositionally biased region" description="Acidic residues" evidence="6">
    <location>
        <begin position="154"/>
        <end position="163"/>
    </location>
</feature>
<dbReference type="GO" id="GO:0005634">
    <property type="term" value="C:nucleus"/>
    <property type="evidence" value="ECO:0007669"/>
    <property type="project" value="TreeGrafter"/>
</dbReference>
<dbReference type="InterPro" id="IPR003653">
    <property type="entry name" value="Peptidase_C48_C"/>
</dbReference>
<dbReference type="GeneID" id="17310426"/>
<dbReference type="GO" id="GO:0070139">
    <property type="term" value="F:SUMO-specific endopeptidase activity"/>
    <property type="evidence" value="ECO:0007669"/>
    <property type="project" value="TreeGrafter"/>
</dbReference>
<feature type="compositionally biased region" description="Basic and acidic residues" evidence="6">
    <location>
        <begin position="135"/>
        <end position="153"/>
    </location>
</feature>
<name>L1K0E4_GUITC</name>
<dbReference type="PaxDb" id="55529-EKX53828"/>
<accession>L1K0E4</accession>
<dbReference type="eggNOG" id="KOG0779">
    <property type="taxonomic scope" value="Eukaryota"/>
</dbReference>
<keyword evidence="3" id="KW-0645">Protease</keyword>
<comment type="similarity">
    <text evidence="1">Belongs to the peptidase C48 family.</text>
</comment>
<dbReference type="PROSITE" id="PS50600">
    <property type="entry name" value="ULP_PROTEASE"/>
    <property type="match status" value="1"/>
</dbReference>
<dbReference type="GO" id="GO:0006508">
    <property type="term" value="P:proteolysis"/>
    <property type="evidence" value="ECO:0007669"/>
    <property type="project" value="UniProtKB-KW"/>
</dbReference>
<organism evidence="8">
    <name type="scientific">Guillardia theta (strain CCMP2712)</name>
    <name type="common">Cryptophyte</name>
    <dbReference type="NCBI Taxonomy" id="905079"/>
    <lineage>
        <taxon>Eukaryota</taxon>
        <taxon>Cryptophyceae</taxon>
        <taxon>Pyrenomonadales</taxon>
        <taxon>Geminigeraceae</taxon>
        <taxon>Guillardia</taxon>
    </lineage>
</organism>
<evidence type="ECO:0000256" key="6">
    <source>
        <dbReference type="SAM" id="MobiDB-lite"/>
    </source>
</evidence>
<feature type="compositionally biased region" description="Low complexity" evidence="6">
    <location>
        <begin position="266"/>
        <end position="286"/>
    </location>
</feature>
<evidence type="ECO:0000313" key="9">
    <source>
        <dbReference type="EnsemblProtists" id="EKX53828"/>
    </source>
</evidence>
<evidence type="ECO:0000259" key="7">
    <source>
        <dbReference type="PROSITE" id="PS50600"/>
    </source>
</evidence>
<dbReference type="SUPFAM" id="SSF54001">
    <property type="entry name" value="Cysteine proteinases"/>
    <property type="match status" value="1"/>
</dbReference>
<gene>
    <name evidence="8" type="ORF">GUITHDRAFT_100795</name>
</gene>
<dbReference type="InterPro" id="IPR038765">
    <property type="entry name" value="Papain-like_cys_pep_sf"/>
</dbReference>
<feature type="compositionally biased region" description="Pro residues" evidence="6">
    <location>
        <begin position="308"/>
        <end position="321"/>
    </location>
</feature>
<dbReference type="OMA" id="KEDWFTH"/>
<evidence type="ECO:0000256" key="3">
    <source>
        <dbReference type="ARBA" id="ARBA00022670"/>
    </source>
</evidence>
<feature type="domain" description="Ubiquitin-like protease family profile" evidence="7">
    <location>
        <begin position="420"/>
        <end position="626"/>
    </location>
</feature>
<sequence>MIIHLWSSYAMPKAEQRPKHATRSDHVPQTTDKYKTDGREGDKKRKAEERAEVVARKDVDLEGNKGGRRREEKGKLECATVAETSKDADDDVVETRGHSQKITRGQRKANREEEVTMQFDGEEAQGNDATNRVDPSSKKTRSDTKRDKDHEVVELELIEDPTDADNPAAAKKAAQTTRRPQQEEANDHEPNRRKSADGRDSKHRAVEEALQPEGRTRGQSRKNAEPPREKEIKEHRGEDPIQVSSPDPAPADRPARSGVSSSGTRAGQHQQGAASSAEATSSSAPADADDGSEQVHMETETTIIGSQSPPPERAPCPPVTPSPNHSDAAQLKEEREDAEGVHRSPSTTEGDASSCPTNSDKTARAEGSAGQEKEAEDTRPQKRLRSGSKETCFYKFKDPREVVLVYPLAKSTAKKQEGLITVTAKDFETLREEELLNDTIIEFYIKFIEQRMDAQTRERCYFFSTFFWKKLLQGRTPEERHRNVATWTRKLDIFEKDFLFIPICHEVHWTLAIICAPGGVVNLDKDAASGECRDDRGRQHTILYLDSMGGYMKDAVVKLTDYLKFEWKVKKEEEKKAGKGGEGGGVHLSSSHGMRKCICSARCLFLPQQNNSCDCGLFLLRYIELFCEKYVTNQMSYEDIQDEQTLKWFERNEISNMRAEIQNCIMQLRDEWKRENGEIVDRNG</sequence>
<feature type="compositionally biased region" description="Basic and acidic residues" evidence="6">
    <location>
        <begin position="330"/>
        <end position="342"/>
    </location>
</feature>
<evidence type="ECO:0000256" key="1">
    <source>
        <dbReference type="ARBA" id="ARBA00005234"/>
    </source>
</evidence>
<dbReference type="EnsemblProtists" id="EKX53828">
    <property type="protein sequence ID" value="EKX53828"/>
    <property type="gene ID" value="GUITHDRAFT_100795"/>
</dbReference>
<dbReference type="PANTHER" id="PTHR46896">
    <property type="entry name" value="SENTRIN-SPECIFIC PROTEASE"/>
    <property type="match status" value="1"/>
</dbReference>
<dbReference type="GO" id="GO:0005737">
    <property type="term" value="C:cytoplasm"/>
    <property type="evidence" value="ECO:0007669"/>
    <property type="project" value="TreeGrafter"/>
</dbReference>
<feature type="compositionally biased region" description="Basic and acidic residues" evidence="6">
    <location>
        <begin position="222"/>
        <end position="239"/>
    </location>
</feature>
<keyword evidence="10" id="KW-1185">Reference proteome</keyword>
<feature type="compositionally biased region" description="Polar residues" evidence="6">
    <location>
        <begin position="344"/>
        <end position="360"/>
    </location>
</feature>
<reference evidence="8 10" key="1">
    <citation type="journal article" date="2012" name="Nature">
        <title>Algal genomes reveal evolutionary mosaicism and the fate of nucleomorphs.</title>
        <authorList>
            <consortium name="DOE Joint Genome Institute"/>
            <person name="Curtis B.A."/>
            <person name="Tanifuji G."/>
            <person name="Burki F."/>
            <person name="Gruber A."/>
            <person name="Irimia M."/>
            <person name="Maruyama S."/>
            <person name="Arias M.C."/>
            <person name="Ball S.G."/>
            <person name="Gile G.H."/>
            <person name="Hirakawa Y."/>
            <person name="Hopkins J.F."/>
            <person name="Kuo A."/>
            <person name="Rensing S.A."/>
            <person name="Schmutz J."/>
            <person name="Symeonidi A."/>
            <person name="Elias M."/>
            <person name="Eveleigh R.J."/>
            <person name="Herman E.K."/>
            <person name="Klute M.J."/>
            <person name="Nakayama T."/>
            <person name="Obornik M."/>
            <person name="Reyes-Prieto A."/>
            <person name="Armbrust E.V."/>
            <person name="Aves S.J."/>
            <person name="Beiko R.G."/>
            <person name="Coutinho P."/>
            <person name="Dacks J.B."/>
            <person name="Durnford D.G."/>
            <person name="Fast N.M."/>
            <person name="Green B.R."/>
            <person name="Grisdale C.J."/>
            <person name="Hempel F."/>
            <person name="Henrissat B."/>
            <person name="Hoppner M.P."/>
            <person name="Ishida K."/>
            <person name="Kim E."/>
            <person name="Koreny L."/>
            <person name="Kroth P.G."/>
            <person name="Liu Y."/>
            <person name="Malik S.B."/>
            <person name="Maier U.G."/>
            <person name="McRose D."/>
            <person name="Mock T."/>
            <person name="Neilson J.A."/>
            <person name="Onodera N.T."/>
            <person name="Poole A.M."/>
            <person name="Pritham E.J."/>
            <person name="Richards T.A."/>
            <person name="Rocap G."/>
            <person name="Roy S.W."/>
            <person name="Sarai C."/>
            <person name="Schaack S."/>
            <person name="Shirato S."/>
            <person name="Slamovits C.H."/>
            <person name="Spencer D.F."/>
            <person name="Suzuki S."/>
            <person name="Worden A.Z."/>
            <person name="Zauner S."/>
            <person name="Barry K."/>
            <person name="Bell C."/>
            <person name="Bharti A.K."/>
            <person name="Crow J.A."/>
            <person name="Grimwood J."/>
            <person name="Kramer R."/>
            <person name="Lindquist E."/>
            <person name="Lucas S."/>
            <person name="Salamov A."/>
            <person name="McFadden G.I."/>
            <person name="Lane C.E."/>
            <person name="Keeling P.J."/>
            <person name="Gray M.W."/>
            <person name="Grigoriev I.V."/>
            <person name="Archibald J.M."/>
        </authorList>
    </citation>
    <scope>NUCLEOTIDE SEQUENCE</scope>
    <source>
        <strain evidence="8 10">CCMP2712</strain>
    </source>
</reference>
<protein>
    <recommendedName>
        <fullName evidence="7">Ubiquitin-like protease family profile domain-containing protein</fullName>
    </recommendedName>
</protein>
<feature type="region of interest" description="Disordered" evidence="6">
    <location>
        <begin position="1"/>
        <end position="386"/>
    </location>
</feature>
<reference evidence="10" key="2">
    <citation type="submission" date="2012-11" db="EMBL/GenBank/DDBJ databases">
        <authorList>
            <person name="Kuo A."/>
            <person name="Curtis B.A."/>
            <person name="Tanifuji G."/>
            <person name="Burki F."/>
            <person name="Gruber A."/>
            <person name="Irimia M."/>
            <person name="Maruyama S."/>
            <person name="Arias M.C."/>
            <person name="Ball S.G."/>
            <person name="Gile G.H."/>
            <person name="Hirakawa Y."/>
            <person name="Hopkins J.F."/>
            <person name="Rensing S.A."/>
            <person name="Schmutz J."/>
            <person name="Symeonidi A."/>
            <person name="Elias M."/>
            <person name="Eveleigh R.J."/>
            <person name="Herman E.K."/>
            <person name="Klute M.J."/>
            <person name="Nakayama T."/>
            <person name="Obornik M."/>
            <person name="Reyes-Prieto A."/>
            <person name="Armbrust E.V."/>
            <person name="Aves S.J."/>
            <person name="Beiko R.G."/>
            <person name="Coutinho P."/>
            <person name="Dacks J.B."/>
            <person name="Durnford D.G."/>
            <person name="Fast N.M."/>
            <person name="Green B.R."/>
            <person name="Grisdale C."/>
            <person name="Hempe F."/>
            <person name="Henrissat B."/>
            <person name="Hoppner M.P."/>
            <person name="Ishida K.-I."/>
            <person name="Kim E."/>
            <person name="Koreny L."/>
            <person name="Kroth P.G."/>
            <person name="Liu Y."/>
            <person name="Malik S.-B."/>
            <person name="Maier U.G."/>
            <person name="McRose D."/>
            <person name="Mock T."/>
            <person name="Neilson J.A."/>
            <person name="Onodera N.T."/>
            <person name="Poole A.M."/>
            <person name="Pritham E.J."/>
            <person name="Richards T.A."/>
            <person name="Rocap G."/>
            <person name="Roy S.W."/>
            <person name="Sarai C."/>
            <person name="Schaack S."/>
            <person name="Shirato S."/>
            <person name="Slamovits C.H."/>
            <person name="Spencer D.F."/>
            <person name="Suzuki S."/>
            <person name="Worden A.Z."/>
            <person name="Zauner S."/>
            <person name="Barry K."/>
            <person name="Bell C."/>
            <person name="Bharti A.K."/>
            <person name="Crow J.A."/>
            <person name="Grimwood J."/>
            <person name="Kramer R."/>
            <person name="Lindquist E."/>
            <person name="Lucas S."/>
            <person name="Salamov A."/>
            <person name="McFadden G.I."/>
            <person name="Lane C.E."/>
            <person name="Keeling P.J."/>
            <person name="Gray M.W."/>
            <person name="Grigoriev I.V."/>
            <person name="Archibald J.M."/>
        </authorList>
    </citation>
    <scope>NUCLEOTIDE SEQUENCE</scope>
    <source>
        <strain evidence="10">CCMP2712</strain>
    </source>
</reference>
<evidence type="ECO:0000256" key="4">
    <source>
        <dbReference type="ARBA" id="ARBA00022786"/>
    </source>
</evidence>
<keyword evidence="2" id="KW-0597">Phosphoprotein</keyword>
<dbReference type="Gene3D" id="1.10.418.20">
    <property type="match status" value="1"/>
</dbReference>
<feature type="compositionally biased region" description="Basic and acidic residues" evidence="6">
    <location>
        <begin position="371"/>
        <end position="380"/>
    </location>
</feature>
<dbReference type="HOGENOM" id="CLU_402527_0_0_1"/>
<dbReference type="InterPro" id="IPR051947">
    <property type="entry name" value="Sentrin-specific_protease"/>
</dbReference>
<reference evidence="9" key="3">
    <citation type="submission" date="2015-06" db="UniProtKB">
        <authorList>
            <consortium name="EnsemblProtists"/>
        </authorList>
    </citation>
    <scope>IDENTIFICATION</scope>
</reference>
<evidence type="ECO:0000256" key="2">
    <source>
        <dbReference type="ARBA" id="ARBA00022553"/>
    </source>
</evidence>
<keyword evidence="5" id="KW-0378">Hydrolase</keyword>
<evidence type="ECO:0000313" key="10">
    <source>
        <dbReference type="Proteomes" id="UP000011087"/>
    </source>
</evidence>
<feature type="compositionally biased region" description="Basic and acidic residues" evidence="6">
    <location>
        <begin position="180"/>
        <end position="207"/>
    </location>
</feature>
<keyword evidence="4" id="KW-0833">Ubl conjugation pathway</keyword>